<gene>
    <name evidence="1" type="ORF">MLD38_010261</name>
</gene>
<dbReference type="EMBL" id="CM042883">
    <property type="protein sequence ID" value="KAI4371973.1"/>
    <property type="molecule type" value="Genomic_DNA"/>
</dbReference>
<evidence type="ECO:0000313" key="1">
    <source>
        <dbReference type="EMBL" id="KAI4371973.1"/>
    </source>
</evidence>
<reference evidence="2" key="1">
    <citation type="journal article" date="2023" name="Front. Plant Sci.">
        <title>Chromosomal-level genome assembly of Melastoma candidum provides insights into trichome evolution.</title>
        <authorList>
            <person name="Zhong Y."/>
            <person name="Wu W."/>
            <person name="Sun C."/>
            <person name="Zou P."/>
            <person name="Liu Y."/>
            <person name="Dai S."/>
            <person name="Zhou R."/>
        </authorList>
    </citation>
    <scope>NUCLEOTIDE SEQUENCE [LARGE SCALE GENOMIC DNA]</scope>
</reference>
<keyword evidence="2" id="KW-1185">Reference proteome</keyword>
<sequence>MARSMLKGKGLPNSLWAEAVNTTAYILNRSPTKAVQDKTPYEAWHKRKPMVDHLKVFGCMTYALLTKKKEKFDEKSAKLIFIGYSEESKGYRLFDPKINNLVISRDVIFDENATWKLENESSQALPTFYYPEAPVVVPSLNLTDTATATSTRVNSNNEDYADDMQPRRYRSLTEVYEQANFALATFEPQNFEEAAKEEKWRNAMKEEMFSIEKNDIWSIMEAYRSTKLVAWK</sequence>
<organism evidence="1 2">
    <name type="scientific">Melastoma candidum</name>
    <dbReference type="NCBI Taxonomy" id="119954"/>
    <lineage>
        <taxon>Eukaryota</taxon>
        <taxon>Viridiplantae</taxon>
        <taxon>Streptophyta</taxon>
        <taxon>Embryophyta</taxon>
        <taxon>Tracheophyta</taxon>
        <taxon>Spermatophyta</taxon>
        <taxon>Magnoliopsida</taxon>
        <taxon>eudicotyledons</taxon>
        <taxon>Gunneridae</taxon>
        <taxon>Pentapetalae</taxon>
        <taxon>rosids</taxon>
        <taxon>malvids</taxon>
        <taxon>Myrtales</taxon>
        <taxon>Melastomataceae</taxon>
        <taxon>Melastomatoideae</taxon>
        <taxon>Melastomateae</taxon>
        <taxon>Melastoma</taxon>
    </lineage>
</organism>
<proteinExistence type="predicted"/>
<name>A0ACB9R3D3_9MYRT</name>
<accession>A0ACB9R3D3</accession>
<protein>
    <submittedName>
        <fullName evidence="1">Uncharacterized protein</fullName>
    </submittedName>
</protein>
<comment type="caution">
    <text evidence="1">The sequence shown here is derived from an EMBL/GenBank/DDBJ whole genome shotgun (WGS) entry which is preliminary data.</text>
</comment>
<dbReference type="Proteomes" id="UP001057402">
    <property type="component" value="Chromosome 4"/>
</dbReference>
<evidence type="ECO:0000313" key="2">
    <source>
        <dbReference type="Proteomes" id="UP001057402"/>
    </source>
</evidence>